<keyword evidence="1" id="KW-0472">Membrane</keyword>
<dbReference type="Proteomes" id="UP001501116">
    <property type="component" value="Unassembled WGS sequence"/>
</dbReference>
<feature type="transmembrane region" description="Helical" evidence="1">
    <location>
        <begin position="124"/>
        <end position="144"/>
    </location>
</feature>
<gene>
    <name evidence="2" type="ORF">GCM10009754_33670</name>
</gene>
<evidence type="ECO:0008006" key="4">
    <source>
        <dbReference type="Google" id="ProtNLM"/>
    </source>
</evidence>
<reference evidence="2 3" key="1">
    <citation type="journal article" date="2019" name="Int. J. Syst. Evol. Microbiol.">
        <title>The Global Catalogue of Microorganisms (GCM) 10K type strain sequencing project: providing services to taxonomists for standard genome sequencing and annotation.</title>
        <authorList>
            <consortium name="The Broad Institute Genomics Platform"/>
            <consortium name="The Broad Institute Genome Sequencing Center for Infectious Disease"/>
            <person name="Wu L."/>
            <person name="Ma J."/>
        </authorList>
    </citation>
    <scope>NUCLEOTIDE SEQUENCE [LARGE SCALE GENOMIC DNA]</scope>
    <source>
        <strain evidence="2 3">JCM 14545</strain>
    </source>
</reference>
<keyword evidence="1" id="KW-0812">Transmembrane</keyword>
<feature type="transmembrane region" description="Helical" evidence="1">
    <location>
        <begin position="59"/>
        <end position="77"/>
    </location>
</feature>
<comment type="caution">
    <text evidence="2">The sequence shown here is derived from an EMBL/GenBank/DDBJ whole genome shotgun (WGS) entry which is preliminary data.</text>
</comment>
<organism evidence="2 3">
    <name type="scientific">Amycolatopsis minnesotensis</name>
    <dbReference type="NCBI Taxonomy" id="337894"/>
    <lineage>
        <taxon>Bacteria</taxon>
        <taxon>Bacillati</taxon>
        <taxon>Actinomycetota</taxon>
        <taxon>Actinomycetes</taxon>
        <taxon>Pseudonocardiales</taxon>
        <taxon>Pseudonocardiaceae</taxon>
        <taxon>Amycolatopsis</taxon>
    </lineage>
</organism>
<evidence type="ECO:0000313" key="2">
    <source>
        <dbReference type="EMBL" id="GAA1960356.1"/>
    </source>
</evidence>
<name>A0ABN2QYI5_9PSEU</name>
<proteinExistence type="predicted"/>
<sequence length="155" mass="15897">MGLGVSGNAVGRRAAAVVVLVGVAVGGLAFLWPLSVWTHSALIDGAARVDERFMRVDEAAWFVVGLAAAAGPALLALMIGRWRLTLIAAVPGAIITSWLGWYLVSGLGGADTLFPQGTVEPGLCAWGLLAAGVLILAGAAVEYVSRRREHPPAGS</sequence>
<protein>
    <recommendedName>
        <fullName evidence="4">DUF3995 domain-containing protein</fullName>
    </recommendedName>
</protein>
<feature type="transmembrane region" description="Helical" evidence="1">
    <location>
        <begin position="84"/>
        <end position="104"/>
    </location>
</feature>
<keyword evidence="1" id="KW-1133">Transmembrane helix</keyword>
<feature type="transmembrane region" description="Helical" evidence="1">
    <location>
        <begin position="12"/>
        <end position="32"/>
    </location>
</feature>
<evidence type="ECO:0000256" key="1">
    <source>
        <dbReference type="SAM" id="Phobius"/>
    </source>
</evidence>
<dbReference type="EMBL" id="BAAANN010000012">
    <property type="protein sequence ID" value="GAA1960356.1"/>
    <property type="molecule type" value="Genomic_DNA"/>
</dbReference>
<keyword evidence="3" id="KW-1185">Reference proteome</keyword>
<accession>A0ABN2QYI5</accession>
<evidence type="ECO:0000313" key="3">
    <source>
        <dbReference type="Proteomes" id="UP001501116"/>
    </source>
</evidence>